<keyword evidence="2" id="KW-0288">FMN</keyword>
<dbReference type="GO" id="GO:0016491">
    <property type="term" value="F:oxidoreductase activity"/>
    <property type="evidence" value="ECO:0007669"/>
    <property type="project" value="InterPro"/>
</dbReference>
<dbReference type="InterPro" id="IPR051796">
    <property type="entry name" value="ISF_SsuE-like"/>
</dbReference>
<keyword evidence="1" id="KW-0285">Flavoprotein</keyword>
<keyword evidence="5" id="KW-1185">Reference proteome</keyword>
<dbReference type="EMBL" id="FOUU01000001">
    <property type="protein sequence ID" value="SFM45407.1"/>
    <property type="molecule type" value="Genomic_DNA"/>
</dbReference>
<dbReference type="AlphaFoldDB" id="A0A1I4QZH6"/>
<proteinExistence type="predicted"/>
<dbReference type="InterPro" id="IPR029039">
    <property type="entry name" value="Flavoprotein-like_sf"/>
</dbReference>
<sequence>MKVVALLSSPRQNGNSASLARRAVDVLNRNGCVVEVFALNQLSFKGCQACMACKTKMDRCAVDDGLTPVLESVRNAEGLIVATPVYWYDICAQLKTFVDRCYSFLKPDYLTNPQPSRLGTGRKLLFILTQGAPQPIEVYPKYRDIFKWLGFSESRLVHAVGVRDLGDVDKREDLFSEVEKAALWLIGK</sequence>
<accession>A0A1I4QZH6</accession>
<gene>
    <name evidence="4" type="ORF">SAMN05660836_00311</name>
</gene>
<dbReference type="STRING" id="39841.SAMN05660836_00311"/>
<feature type="domain" description="NADPH-dependent FMN reductase-like" evidence="3">
    <location>
        <begin position="1"/>
        <end position="148"/>
    </location>
</feature>
<dbReference type="Proteomes" id="UP000199611">
    <property type="component" value="Unassembled WGS sequence"/>
</dbReference>
<evidence type="ECO:0000256" key="2">
    <source>
        <dbReference type="ARBA" id="ARBA00022643"/>
    </source>
</evidence>
<dbReference type="Gene3D" id="3.40.50.360">
    <property type="match status" value="1"/>
</dbReference>
<dbReference type="Pfam" id="PF03358">
    <property type="entry name" value="FMN_red"/>
    <property type="match status" value="1"/>
</dbReference>
<dbReference type="RefSeq" id="WP_093392960.1">
    <property type="nucleotide sequence ID" value="NZ_FOUU01000001.1"/>
</dbReference>
<dbReference type="SUPFAM" id="SSF52218">
    <property type="entry name" value="Flavoproteins"/>
    <property type="match status" value="1"/>
</dbReference>
<evidence type="ECO:0000313" key="4">
    <source>
        <dbReference type="EMBL" id="SFM45407.1"/>
    </source>
</evidence>
<dbReference type="PANTHER" id="PTHR43278">
    <property type="entry name" value="NAD(P)H-DEPENDENT FMN-CONTAINING OXIDOREDUCTASE YWQN-RELATED"/>
    <property type="match status" value="1"/>
</dbReference>
<dbReference type="InterPro" id="IPR005025">
    <property type="entry name" value="FMN_Rdtase-like_dom"/>
</dbReference>
<reference evidence="4 5" key="1">
    <citation type="submission" date="2016-10" db="EMBL/GenBank/DDBJ databases">
        <authorList>
            <person name="de Groot N.N."/>
        </authorList>
    </citation>
    <scope>NUCLEOTIDE SEQUENCE [LARGE SCALE GENOMIC DNA]</scope>
    <source>
        <strain evidence="4 5">DSM 9990</strain>
    </source>
</reference>
<evidence type="ECO:0000259" key="3">
    <source>
        <dbReference type="Pfam" id="PF03358"/>
    </source>
</evidence>
<name>A0A1I4QZH6_9BACT</name>
<organism evidence="4 5">
    <name type="scientific">Thermodesulforhabdus norvegica</name>
    <dbReference type="NCBI Taxonomy" id="39841"/>
    <lineage>
        <taxon>Bacteria</taxon>
        <taxon>Pseudomonadati</taxon>
        <taxon>Thermodesulfobacteriota</taxon>
        <taxon>Syntrophobacteria</taxon>
        <taxon>Syntrophobacterales</taxon>
        <taxon>Thermodesulforhabdaceae</taxon>
        <taxon>Thermodesulforhabdus</taxon>
    </lineage>
</organism>
<evidence type="ECO:0000313" key="5">
    <source>
        <dbReference type="Proteomes" id="UP000199611"/>
    </source>
</evidence>
<dbReference type="OrthoDB" id="6398207at2"/>
<protein>
    <submittedName>
        <fullName evidence="4">NADPH-dependent FMN reductase</fullName>
    </submittedName>
</protein>
<evidence type="ECO:0000256" key="1">
    <source>
        <dbReference type="ARBA" id="ARBA00022630"/>
    </source>
</evidence>
<dbReference type="PANTHER" id="PTHR43278:SF2">
    <property type="entry name" value="IRON-SULFUR FLAVOPROTEIN"/>
    <property type="match status" value="1"/>
</dbReference>